<dbReference type="EMBL" id="LGST01000022">
    <property type="protein sequence ID" value="KND99675.1"/>
    <property type="molecule type" value="Genomic_DNA"/>
</dbReference>
<dbReference type="VEuPathDB" id="FungiDB:QG37_03470"/>
<name>A0A0L0P105_CANAR</name>
<dbReference type="Proteomes" id="UP000037122">
    <property type="component" value="Unassembled WGS sequence"/>
</dbReference>
<evidence type="ECO:0000313" key="1">
    <source>
        <dbReference type="EMBL" id="KND99675.1"/>
    </source>
</evidence>
<sequence>MPLPVVGGVLQALLIFRNYGLRAGKESFACDAQPALLLKISKKR</sequence>
<dbReference type="AlphaFoldDB" id="A0A0L0P105"/>
<protein>
    <submittedName>
        <fullName evidence="1">Uncharacterized protein</fullName>
    </submittedName>
</protein>
<comment type="caution">
    <text evidence="1">The sequence shown here is derived from an EMBL/GenBank/DDBJ whole genome shotgun (WGS) entry which is preliminary data.</text>
</comment>
<accession>A0A0L0P105</accession>
<organism evidence="1 2">
    <name type="scientific">Candidozyma auris</name>
    <name type="common">Yeast</name>
    <name type="synonym">Candida auris</name>
    <dbReference type="NCBI Taxonomy" id="498019"/>
    <lineage>
        <taxon>Eukaryota</taxon>
        <taxon>Fungi</taxon>
        <taxon>Dikarya</taxon>
        <taxon>Ascomycota</taxon>
        <taxon>Saccharomycotina</taxon>
        <taxon>Pichiomycetes</taxon>
        <taxon>Metschnikowiaceae</taxon>
        <taxon>Candidozyma</taxon>
    </lineage>
</organism>
<gene>
    <name evidence="1" type="ORF">QG37_03470</name>
</gene>
<proteinExistence type="predicted"/>
<evidence type="ECO:0000313" key="2">
    <source>
        <dbReference type="Proteomes" id="UP000037122"/>
    </source>
</evidence>
<reference evidence="2" key="1">
    <citation type="journal article" date="2015" name="BMC Genomics">
        <title>Draft genome of a commonly misdiagnosed multidrug resistant pathogen Candida auris.</title>
        <authorList>
            <person name="Chatterjee S."/>
            <person name="Alampalli S.V."/>
            <person name="Nageshan R.K."/>
            <person name="Chettiar S.T."/>
            <person name="Joshi S."/>
            <person name="Tatu U.S."/>
        </authorList>
    </citation>
    <scope>NUCLEOTIDE SEQUENCE [LARGE SCALE GENOMIC DNA]</scope>
    <source>
        <strain evidence="2">6684</strain>
    </source>
</reference>